<dbReference type="GO" id="GO:0015969">
    <property type="term" value="P:guanosine tetraphosphate metabolic process"/>
    <property type="evidence" value="ECO:0007669"/>
    <property type="project" value="InterPro"/>
</dbReference>
<protein>
    <submittedName>
        <fullName evidence="4">GTP pyrophosphokinase</fullName>
    </submittedName>
</protein>
<keyword evidence="2" id="KW-0175">Coiled coil</keyword>
<dbReference type="Proteomes" id="UP000613512">
    <property type="component" value="Unassembled WGS sequence"/>
</dbReference>
<dbReference type="SMART" id="SM00954">
    <property type="entry name" value="RelA_SpoT"/>
    <property type="match status" value="1"/>
</dbReference>
<evidence type="ECO:0000259" key="3">
    <source>
        <dbReference type="SMART" id="SM00954"/>
    </source>
</evidence>
<dbReference type="PANTHER" id="PTHR47837:SF2">
    <property type="entry name" value="GTP PYROPHOSPHOKINASE YWAC"/>
    <property type="match status" value="1"/>
</dbReference>
<dbReference type="Gene3D" id="1.10.287.860">
    <property type="entry name" value="Nucleotidyltransferase"/>
    <property type="match status" value="1"/>
</dbReference>
<dbReference type="CDD" id="cd05399">
    <property type="entry name" value="NT_Rel-Spo_like"/>
    <property type="match status" value="1"/>
</dbReference>
<reference evidence="4" key="2">
    <citation type="submission" date="2020-09" db="EMBL/GenBank/DDBJ databases">
        <authorList>
            <person name="Sun Q."/>
            <person name="Zhou Y."/>
        </authorList>
    </citation>
    <scope>NUCLEOTIDE SEQUENCE</scope>
    <source>
        <strain evidence="4">CGMCC 1.12408</strain>
    </source>
</reference>
<dbReference type="InterPro" id="IPR007685">
    <property type="entry name" value="RelA_SpoT"/>
</dbReference>
<evidence type="ECO:0000256" key="2">
    <source>
        <dbReference type="SAM" id="Coils"/>
    </source>
</evidence>
<reference evidence="4" key="1">
    <citation type="journal article" date="2014" name="Int. J. Syst. Evol. Microbiol.">
        <title>Complete genome sequence of Corynebacterium casei LMG S-19264T (=DSM 44701T), isolated from a smear-ripened cheese.</title>
        <authorList>
            <consortium name="US DOE Joint Genome Institute (JGI-PGF)"/>
            <person name="Walter F."/>
            <person name="Albersmeier A."/>
            <person name="Kalinowski J."/>
            <person name="Ruckert C."/>
        </authorList>
    </citation>
    <scope>NUCLEOTIDE SEQUENCE</scope>
    <source>
        <strain evidence="4">CGMCC 1.12408</strain>
    </source>
</reference>
<evidence type="ECO:0000313" key="4">
    <source>
        <dbReference type="EMBL" id="GGA70594.1"/>
    </source>
</evidence>
<dbReference type="InterPro" id="IPR052366">
    <property type="entry name" value="GTP_Pyrophosphokinase"/>
</dbReference>
<proteinExistence type="predicted"/>
<dbReference type="SUPFAM" id="SSF81301">
    <property type="entry name" value="Nucleotidyltransferase"/>
    <property type="match status" value="1"/>
</dbReference>
<organism evidence="4 5">
    <name type="scientific">Ornithinibacillus halotolerans</name>
    <dbReference type="NCBI Taxonomy" id="1274357"/>
    <lineage>
        <taxon>Bacteria</taxon>
        <taxon>Bacillati</taxon>
        <taxon>Bacillota</taxon>
        <taxon>Bacilli</taxon>
        <taxon>Bacillales</taxon>
        <taxon>Bacillaceae</taxon>
        <taxon>Ornithinibacillus</taxon>
    </lineage>
</organism>
<dbReference type="PANTHER" id="PTHR47837">
    <property type="entry name" value="GTP PYROPHOSPHOKINASE YJBM"/>
    <property type="match status" value="1"/>
</dbReference>
<comment type="caution">
    <text evidence="4">The sequence shown here is derived from an EMBL/GenBank/DDBJ whole genome shotgun (WGS) entry which is preliminary data.</text>
</comment>
<dbReference type="EMBL" id="BMEY01000005">
    <property type="protein sequence ID" value="GGA70594.1"/>
    <property type="molecule type" value="Genomic_DNA"/>
</dbReference>
<feature type="domain" description="RelA/SpoT" evidence="3">
    <location>
        <begin position="54"/>
        <end position="177"/>
    </location>
</feature>
<keyword evidence="5" id="KW-1185">Reference proteome</keyword>
<dbReference type="Gene3D" id="3.30.460.10">
    <property type="entry name" value="Beta Polymerase, domain 2"/>
    <property type="match status" value="1"/>
</dbReference>
<accession>A0A916RU41</accession>
<dbReference type="InterPro" id="IPR043519">
    <property type="entry name" value="NT_sf"/>
</dbReference>
<evidence type="ECO:0000256" key="1">
    <source>
        <dbReference type="ARBA" id="ARBA00004976"/>
    </source>
</evidence>
<gene>
    <name evidence="4" type="ORF">GCM10008025_13030</name>
</gene>
<dbReference type="AlphaFoldDB" id="A0A916RU41"/>
<sequence length="246" mass="29098">MEIERSQIKQIRNDIKRFMMTYQFGLDEMNTKLTILSEEFQYVHDYNPIEHIKSRLKSPESILKKMYRKKLPITMNSIQESIRDIAGIRIVCSFLSDTYKILDMIEKQEDITIVEVKDYIKNPKPNGYQSLHVILTIPVFLSDRVENVYVEVQIRTVAMDFWASLEHKIYYKYDKLIPEEFSMQLKDAATVASDLDRRMEKLHNEVNKIKEDNFQEDLTRLDLGSGNFPLPEPLLNLLLEDKKQNV</sequence>
<comment type="pathway">
    <text evidence="1">Purine metabolism; ppGpp biosynthesis; ppGpp from GTP: step 1/2.</text>
</comment>
<name>A0A916RU41_9BACI</name>
<dbReference type="Pfam" id="PF04607">
    <property type="entry name" value="RelA_SpoT"/>
    <property type="match status" value="1"/>
</dbReference>
<evidence type="ECO:0000313" key="5">
    <source>
        <dbReference type="Proteomes" id="UP000613512"/>
    </source>
</evidence>
<feature type="coiled-coil region" evidence="2">
    <location>
        <begin position="185"/>
        <end position="212"/>
    </location>
</feature>